<dbReference type="GO" id="GO:0005783">
    <property type="term" value="C:endoplasmic reticulum"/>
    <property type="evidence" value="ECO:0007669"/>
    <property type="project" value="TreeGrafter"/>
</dbReference>
<proteinExistence type="inferred from homology"/>
<dbReference type="AlphaFoldDB" id="A0AAD5THP1"/>
<evidence type="ECO:0000256" key="7">
    <source>
        <dbReference type="SAM" id="Phobius"/>
    </source>
</evidence>
<dbReference type="InterPro" id="IPR005045">
    <property type="entry name" value="CDC50/LEM3_fam"/>
</dbReference>
<protein>
    <recommendedName>
        <fullName evidence="10">Lem3/Cdc50</fullName>
    </recommendedName>
</protein>
<dbReference type="EMBL" id="JADGJQ010000049">
    <property type="protein sequence ID" value="KAJ3175673.1"/>
    <property type="molecule type" value="Genomic_DNA"/>
</dbReference>
<organism evidence="8 9">
    <name type="scientific">Geranomyces variabilis</name>
    <dbReference type="NCBI Taxonomy" id="109894"/>
    <lineage>
        <taxon>Eukaryota</taxon>
        <taxon>Fungi</taxon>
        <taxon>Fungi incertae sedis</taxon>
        <taxon>Chytridiomycota</taxon>
        <taxon>Chytridiomycota incertae sedis</taxon>
        <taxon>Chytridiomycetes</taxon>
        <taxon>Spizellomycetales</taxon>
        <taxon>Powellomycetaceae</taxon>
        <taxon>Geranomyces</taxon>
    </lineage>
</organism>
<keyword evidence="9" id="KW-1185">Reference proteome</keyword>
<dbReference type="GO" id="GO:0045332">
    <property type="term" value="P:phospholipid translocation"/>
    <property type="evidence" value="ECO:0007669"/>
    <property type="project" value="UniProtKB-UniRule"/>
</dbReference>
<dbReference type="Proteomes" id="UP001212152">
    <property type="component" value="Unassembled WGS sequence"/>
</dbReference>
<dbReference type="GO" id="GO:0005794">
    <property type="term" value="C:Golgi apparatus"/>
    <property type="evidence" value="ECO:0007669"/>
    <property type="project" value="TreeGrafter"/>
</dbReference>
<feature type="transmembrane region" description="Helical" evidence="7">
    <location>
        <begin position="337"/>
        <end position="358"/>
    </location>
</feature>
<evidence type="ECO:0000256" key="4">
    <source>
        <dbReference type="ARBA" id="ARBA00022989"/>
    </source>
</evidence>
<evidence type="ECO:0000256" key="2">
    <source>
        <dbReference type="ARBA" id="ARBA00009457"/>
    </source>
</evidence>
<gene>
    <name evidence="8" type="ORF">HDU87_005814</name>
</gene>
<evidence type="ECO:0000256" key="1">
    <source>
        <dbReference type="ARBA" id="ARBA00004141"/>
    </source>
</evidence>
<comment type="similarity">
    <text evidence="2 6">Belongs to the CDC50/LEM3 family.</text>
</comment>
<dbReference type="GO" id="GO:0005886">
    <property type="term" value="C:plasma membrane"/>
    <property type="evidence" value="ECO:0007669"/>
    <property type="project" value="TreeGrafter"/>
</dbReference>
<keyword evidence="5 6" id="KW-0472">Membrane</keyword>
<evidence type="ECO:0000313" key="9">
    <source>
        <dbReference type="Proteomes" id="UP001212152"/>
    </source>
</evidence>
<name>A0AAD5THP1_9FUNG</name>
<evidence type="ECO:0000313" key="8">
    <source>
        <dbReference type="EMBL" id="KAJ3175673.1"/>
    </source>
</evidence>
<evidence type="ECO:0000256" key="6">
    <source>
        <dbReference type="PIRNR" id="PIRNR015840"/>
    </source>
</evidence>
<evidence type="ECO:0008006" key="10">
    <source>
        <dbReference type="Google" id="ProtNLM"/>
    </source>
</evidence>
<accession>A0AAD5THP1</accession>
<dbReference type="PANTHER" id="PTHR10926">
    <property type="entry name" value="CELL CYCLE CONTROL PROTEIN 50"/>
    <property type="match status" value="1"/>
</dbReference>
<keyword evidence="3 7" id="KW-0812">Transmembrane</keyword>
<comment type="caution">
    <text evidence="8">The sequence shown here is derived from an EMBL/GenBank/DDBJ whole genome shotgun (WGS) entry which is preliminary data.</text>
</comment>
<dbReference type="PANTHER" id="PTHR10926:SF0">
    <property type="entry name" value="CDC50, ISOFORM A"/>
    <property type="match status" value="1"/>
</dbReference>
<sequence>MSDSKSKKPANTAFKQQRLRAWQPILTPKTVLPTFFLIGAIFIPIGIGLYVASDKVQELSFDYTDCPTKPTGFSSPITGWQYDAASKNCTIFFTVPSTFTPPVFMYYRLTNFYQNHRRYVKSFDANQLKGDLTAPASKNCDPLLTVSAGTNVNVGGQSVPASGVTVGNSQIGPWYYPCGLIANSMFSDEISDLSCADGTGASCSNQPAYAFSETGIAWPTDKDRYKQSQYLTQYSSDDLAKILVPPPLWQTAWPDKWGGGYNSTNFPDLHNWERFQVWMRTAALPTFRKLWGRNLNEKLAPGTWKIVIHDSFDVGRFEGTKSVVISTASLLGGKNSFLGSAYITVGVICWVLGLAFLLRHMIKPRKLGDHTYLSWNQPQAAANQPRDAGHY</sequence>
<dbReference type="PIRSF" id="PIRSF015840">
    <property type="entry name" value="DUF284_TM_euk"/>
    <property type="match status" value="1"/>
</dbReference>
<dbReference type="Pfam" id="PF03381">
    <property type="entry name" value="CDC50"/>
    <property type="match status" value="1"/>
</dbReference>
<evidence type="ECO:0000256" key="5">
    <source>
        <dbReference type="ARBA" id="ARBA00023136"/>
    </source>
</evidence>
<evidence type="ECO:0000256" key="3">
    <source>
        <dbReference type="ARBA" id="ARBA00022692"/>
    </source>
</evidence>
<keyword evidence="4 7" id="KW-1133">Transmembrane helix</keyword>
<comment type="subcellular location">
    <subcellularLocation>
        <location evidence="1">Membrane</location>
        <topology evidence="1">Multi-pass membrane protein</topology>
    </subcellularLocation>
</comment>
<feature type="transmembrane region" description="Helical" evidence="7">
    <location>
        <begin position="30"/>
        <end position="52"/>
    </location>
</feature>
<reference evidence="8" key="1">
    <citation type="submission" date="2020-05" db="EMBL/GenBank/DDBJ databases">
        <title>Phylogenomic resolution of chytrid fungi.</title>
        <authorList>
            <person name="Stajich J.E."/>
            <person name="Amses K."/>
            <person name="Simmons R."/>
            <person name="Seto K."/>
            <person name="Myers J."/>
            <person name="Bonds A."/>
            <person name="Quandt C.A."/>
            <person name="Barry K."/>
            <person name="Liu P."/>
            <person name="Grigoriev I."/>
            <person name="Longcore J.E."/>
            <person name="James T.Y."/>
        </authorList>
    </citation>
    <scope>NUCLEOTIDE SEQUENCE</scope>
    <source>
        <strain evidence="8">JEL0379</strain>
    </source>
</reference>